<gene>
    <name evidence="3" type="primary">LOC_Os09g27030</name>
</gene>
<feature type="region of interest" description="Disordered" evidence="1">
    <location>
        <begin position="68"/>
        <end position="109"/>
    </location>
</feature>
<evidence type="ECO:0000256" key="2">
    <source>
        <dbReference type="SAM" id="SignalP"/>
    </source>
</evidence>
<feature type="compositionally biased region" description="Low complexity" evidence="1">
    <location>
        <begin position="82"/>
        <end position="109"/>
    </location>
</feature>
<evidence type="ECO:0000313" key="3">
    <source>
        <dbReference type="EMBL" id="QGN65385.1"/>
    </source>
</evidence>
<proteinExistence type="predicted"/>
<sequence length="109" mass="11233">MAHRRLILLAVLALSATAAVDASDFDDSNPIRSVTDHAASALESTVLAALGRTRDALRFARFAVRHGRGTTTRRRCRGGSGSSPRASSSSAPPTGGSSHTASASTVSRT</sequence>
<protein>
    <submittedName>
        <fullName evidence="3">Oryzain gamma chain</fullName>
    </submittedName>
</protein>
<organism evidence="3">
    <name type="scientific">Oryza coarctata</name>
    <name type="common">Wild rice</name>
    <name type="synonym">Porteresia coarctata</name>
    <dbReference type="NCBI Taxonomy" id="77588"/>
    <lineage>
        <taxon>Eukaryota</taxon>
        <taxon>Viridiplantae</taxon>
        <taxon>Streptophyta</taxon>
        <taxon>Embryophyta</taxon>
        <taxon>Tracheophyta</taxon>
        <taxon>Spermatophyta</taxon>
        <taxon>Magnoliopsida</taxon>
        <taxon>Liliopsida</taxon>
        <taxon>Poales</taxon>
        <taxon>Poaceae</taxon>
        <taxon>BOP clade</taxon>
        <taxon>Oryzoideae</taxon>
        <taxon>Oryzeae</taxon>
        <taxon>Oryzinae</taxon>
        <taxon>Oryza</taxon>
    </lineage>
</organism>
<dbReference type="AlphaFoldDB" id="A0A8K0YC04"/>
<evidence type="ECO:0000256" key="1">
    <source>
        <dbReference type="SAM" id="MobiDB-lite"/>
    </source>
</evidence>
<reference evidence="3" key="1">
    <citation type="submission" date="2019-10" db="EMBL/GenBank/DDBJ databases">
        <title>A genus-wide short-term and long-term responses to allopolyploidy in rice genus based on genomic and expression evidence.</title>
        <authorList>
            <person name="Zou X.-H."/>
            <person name="Du Y.-S."/>
            <person name="Wang X."/>
            <person name="Wang Q."/>
            <person name="Chen J.-F."/>
            <person name="Chen M.-S."/>
            <person name="Doyle J.J."/>
            <person name="Ge S."/>
        </authorList>
    </citation>
    <scope>NUCLEOTIDE SEQUENCE</scope>
</reference>
<name>A0A8K0YC04_ORYCO</name>
<accession>A0A8K0YC04</accession>
<feature type="signal peptide" evidence="2">
    <location>
        <begin position="1"/>
        <end position="22"/>
    </location>
</feature>
<feature type="chain" id="PRO_5035469070" evidence="2">
    <location>
        <begin position="23"/>
        <end position="109"/>
    </location>
</feature>
<feature type="compositionally biased region" description="Basic residues" evidence="1">
    <location>
        <begin position="68"/>
        <end position="77"/>
    </location>
</feature>
<dbReference type="EMBL" id="MN542932">
    <property type="protein sequence ID" value="QGN65385.1"/>
    <property type="molecule type" value="Genomic_DNA"/>
</dbReference>
<keyword evidence="2" id="KW-0732">Signal</keyword>